<dbReference type="InterPro" id="IPR044726">
    <property type="entry name" value="ABCC_6TM_D2"/>
</dbReference>
<dbReference type="InterPro" id="IPR003593">
    <property type="entry name" value="AAA+_ATPase"/>
</dbReference>
<keyword evidence="11 14" id="KW-0472">Membrane</keyword>
<protein>
    <recommendedName>
        <fullName evidence="3">ABC-type xenobiotic transporter</fullName>
        <ecNumber evidence="3">7.6.2.2</ecNumber>
    </recommendedName>
</protein>
<comment type="subcellular location">
    <subcellularLocation>
        <location evidence="1">Membrane</location>
        <topology evidence="1">Multi-pass membrane protein</topology>
    </subcellularLocation>
</comment>
<dbReference type="CDD" id="cd03250">
    <property type="entry name" value="ABCC_MRP_domain1"/>
    <property type="match status" value="1"/>
</dbReference>
<feature type="domain" description="ABC transmembrane type-1" evidence="16">
    <location>
        <begin position="294"/>
        <end position="492"/>
    </location>
</feature>
<reference evidence="17 18" key="1">
    <citation type="submission" date="2017-11" db="EMBL/GenBank/DDBJ databases">
        <title>De-novo sequencing of pomegranate (Punica granatum L.) genome.</title>
        <authorList>
            <person name="Akparov Z."/>
            <person name="Amiraslanov A."/>
            <person name="Hajiyeva S."/>
            <person name="Abbasov M."/>
            <person name="Kaur K."/>
            <person name="Hamwieh A."/>
            <person name="Solovyev V."/>
            <person name="Salamov A."/>
            <person name="Braich B."/>
            <person name="Kosarev P."/>
            <person name="Mahmoud A."/>
            <person name="Hajiyev E."/>
            <person name="Babayeva S."/>
            <person name="Izzatullayeva V."/>
            <person name="Mammadov A."/>
            <person name="Mammadov A."/>
            <person name="Sharifova S."/>
            <person name="Ojaghi J."/>
            <person name="Eynullazada K."/>
            <person name="Bayramov B."/>
            <person name="Abdulazimova A."/>
            <person name="Shahmuradov I."/>
        </authorList>
    </citation>
    <scope>NUCLEOTIDE SEQUENCE [LARGE SCALE GENOMIC DNA]</scope>
    <source>
        <strain evidence="18">cv. AG2017</strain>
        <tissue evidence="17">Leaf</tissue>
    </source>
</reference>
<feature type="transmembrane region" description="Helical" evidence="14">
    <location>
        <begin position="1048"/>
        <end position="1068"/>
    </location>
</feature>
<keyword evidence="8" id="KW-0067">ATP-binding</keyword>
<feature type="transmembrane region" description="Helical" evidence="14">
    <location>
        <begin position="146"/>
        <end position="167"/>
    </location>
</feature>
<dbReference type="GO" id="GO:0016887">
    <property type="term" value="F:ATP hydrolysis activity"/>
    <property type="evidence" value="ECO:0007669"/>
    <property type="project" value="InterPro"/>
</dbReference>
<dbReference type="GO" id="GO:0016020">
    <property type="term" value="C:membrane"/>
    <property type="evidence" value="ECO:0007669"/>
    <property type="project" value="UniProtKB-SubCell"/>
</dbReference>
<dbReference type="FunFam" id="3.40.50.300:FF:003838">
    <property type="entry name" value="ATP-dependent bile acid permease, putative"/>
    <property type="match status" value="1"/>
</dbReference>
<dbReference type="FunFam" id="3.40.50.300:FF:000508">
    <property type="entry name" value="ABC transporter C family member 5"/>
    <property type="match status" value="1"/>
</dbReference>
<dbReference type="InterPro" id="IPR050173">
    <property type="entry name" value="ABC_transporter_C-like"/>
</dbReference>
<evidence type="ECO:0000256" key="10">
    <source>
        <dbReference type="ARBA" id="ARBA00022989"/>
    </source>
</evidence>
<dbReference type="STRING" id="22663.A0A2I0IXB0"/>
<dbReference type="Proteomes" id="UP000233551">
    <property type="component" value="Unassembled WGS sequence"/>
</dbReference>
<dbReference type="Gene3D" id="3.40.50.300">
    <property type="entry name" value="P-loop containing nucleotide triphosphate hydrolases"/>
    <property type="match status" value="2"/>
</dbReference>
<evidence type="ECO:0000256" key="3">
    <source>
        <dbReference type="ARBA" id="ARBA00012191"/>
    </source>
</evidence>
<accession>A0A2I0IXB0</accession>
<gene>
    <name evidence="17" type="ORF">CRG98_030993</name>
</gene>
<dbReference type="CDD" id="cd18579">
    <property type="entry name" value="ABC_6TM_ABCC_D1"/>
    <property type="match status" value="1"/>
</dbReference>
<organism evidence="17 18">
    <name type="scientific">Punica granatum</name>
    <name type="common">Pomegranate</name>
    <dbReference type="NCBI Taxonomy" id="22663"/>
    <lineage>
        <taxon>Eukaryota</taxon>
        <taxon>Viridiplantae</taxon>
        <taxon>Streptophyta</taxon>
        <taxon>Embryophyta</taxon>
        <taxon>Tracheophyta</taxon>
        <taxon>Spermatophyta</taxon>
        <taxon>Magnoliopsida</taxon>
        <taxon>eudicotyledons</taxon>
        <taxon>Gunneridae</taxon>
        <taxon>Pentapetalae</taxon>
        <taxon>rosids</taxon>
        <taxon>malvids</taxon>
        <taxon>Myrtales</taxon>
        <taxon>Lythraceae</taxon>
        <taxon>Punica</taxon>
    </lineage>
</organism>
<dbReference type="GO" id="GO:0008559">
    <property type="term" value="F:ABC-type xenobiotic transporter activity"/>
    <property type="evidence" value="ECO:0007669"/>
    <property type="project" value="UniProtKB-EC"/>
</dbReference>
<dbReference type="SUPFAM" id="SSF90123">
    <property type="entry name" value="ABC transporter transmembrane region"/>
    <property type="match status" value="2"/>
</dbReference>
<dbReference type="EMBL" id="PGOL01002368">
    <property type="protein sequence ID" value="PKI48628.1"/>
    <property type="molecule type" value="Genomic_DNA"/>
</dbReference>
<feature type="domain" description="ABC transmembrane type-1" evidence="16">
    <location>
        <begin position="827"/>
        <end position="1102"/>
    </location>
</feature>
<dbReference type="PROSITE" id="PS00211">
    <property type="entry name" value="ABC_TRANSPORTER_1"/>
    <property type="match status" value="1"/>
</dbReference>
<feature type="transmembrane region" description="Helical" evidence="14">
    <location>
        <begin position="75"/>
        <end position="99"/>
    </location>
</feature>
<dbReference type="InterPro" id="IPR011527">
    <property type="entry name" value="ABC1_TM_dom"/>
</dbReference>
<dbReference type="PANTHER" id="PTHR24223:SF263">
    <property type="entry name" value="ABC-TYPE XENOBIOTIC TRANSPORTER"/>
    <property type="match status" value="1"/>
</dbReference>
<dbReference type="Pfam" id="PF00664">
    <property type="entry name" value="ABC_membrane"/>
    <property type="match status" value="2"/>
</dbReference>
<feature type="transmembrane region" description="Helical" evidence="14">
    <location>
        <begin position="1080"/>
        <end position="1107"/>
    </location>
</feature>
<feature type="region of interest" description="Disordered" evidence="13">
    <location>
        <begin position="205"/>
        <end position="226"/>
    </location>
</feature>
<feature type="transmembrane region" description="Helical" evidence="14">
    <location>
        <begin position="434"/>
        <end position="453"/>
    </location>
</feature>
<feature type="transmembrane region" description="Helical" evidence="14">
    <location>
        <begin position="343"/>
        <end position="370"/>
    </location>
</feature>
<comment type="catalytic activity">
    <reaction evidence="12">
        <text>ATP + H2O + xenobioticSide 1 = ADP + phosphate + xenobioticSide 2.</text>
        <dbReference type="EC" id="7.6.2.2"/>
    </reaction>
</comment>
<sequence length="1268" mass="140318">MEAFWTLFCNAAKCSGDNAKNGCGLVINPYSCINQILVISIDALLLLVFLVILICKSCSSKKSIAPSQSAHSSPLRIAAASFNGLLSLGYFSFGIWIIYEKTKTEQTVLPLHEWLTVLFHGLGWLLLSLTVSIRKLYFPFVGLTRFYAVIGSLFAGFLFISCVWEVLVKKLVTVGLILDILSLPGAILLLLCVLERQDHGDSNGALYEPLQGREPEETKNKKDGSSDASSMLWAIVYVERKGILASGILALIKVLALATGPLFLSTFVKLVLGEQAFEYEGYALTAAAICGKQLKISNAAKITHSPGEIVTLVTSDAYRIGEFPYWFHQIWSTSLQLCLALAIVYYAVGLATLAALVVIILLVVGSSPLAKLQHKYQKKLMEAQSRRVKATTEALANMKVLKLYAWETHFKDVVEKLRKEESEWIDKVLAQKGYYLVLFWSSPILVPAVTFWVCYLLGISLNAGNVFTFLASLRIVQEPVRLIPDVVGAFIQAKVSFYRIVNFLETPELQNKNVKQKKREWGLDEAAVIVDATEISWDSNLSSVKATLRNVNLTVKPAEKVAICGEVGSGKSTLLATILGEVAYVNGTVQVHGRMAYVSQTAWIQTGTIQENILFGSPMESARYLETIRRCALEKDLEMLPFGDLTVIGERGVNLSGGQKQRIQLARALYQDADVFLLDDPFSAVDAHTATSLFNEYVMEALSGKTVLLVTHQVDFLPAFNSILLMSSGEILRTGSYDHLMALSPEFQDLVNAHNTTAGSNQQIEGPLSRKERYSKEEIEKIEVKESFEASSGDQLIKEEEREVGDTGLKPYIQYLKHDKGFLYFTISMLAHAIFIIGQLAQNYWLASIIGNSSVSSAELNSVYTGIGLLIAVILLFRSYIVVRLGISASESISTQLLQSLFRAPMSFYDSTPLGRILSRVSADLNIIDTDVAFRMNIAFGSTMNAYSSYVILIFLTWPTAFIVIPMIYLTIVIQKYYYASSRELMRLDGTTKSFLASHVAESIAGVMTIRAFGEEDRFFSKSLRLIDANASQEFHTFSAKEWLVQRLEILCAIVLSSSALAITLLYLGSSYSGFTGMALLYGLSLNVFLVTAVQFQCILSSLLISVERVEQYMHIKSEAPEVIEGYRSDSNWPSTGNLRICDLKVRYRPGAPLVLRGISCNIEGGHKVGIVGRTGSGKTTLISTLFRLVEPTEGKIIVDDLDICKIGLHDLRSHFGVIPQDPTLFDGTVRYNLDPLAEHTDDEIWKVLGKCQLREAVQEKDNGLNSL</sequence>
<feature type="transmembrane region" description="Helical" evidence="14">
    <location>
        <begin position="36"/>
        <end position="55"/>
    </location>
</feature>
<feature type="transmembrane region" description="Helical" evidence="14">
    <location>
        <begin position="173"/>
        <end position="194"/>
    </location>
</feature>
<dbReference type="InterPro" id="IPR036640">
    <property type="entry name" value="ABC1_TM_sf"/>
</dbReference>
<feature type="domain" description="ABC transporter" evidence="15">
    <location>
        <begin position="530"/>
        <end position="753"/>
    </location>
</feature>
<keyword evidence="4" id="KW-0813">Transport</keyword>
<evidence type="ECO:0000256" key="13">
    <source>
        <dbReference type="SAM" id="MobiDB-lite"/>
    </source>
</evidence>
<proteinExistence type="inferred from homology"/>
<keyword evidence="6" id="KW-0677">Repeat</keyword>
<feature type="transmembrane region" description="Helical" evidence="14">
    <location>
        <begin position="950"/>
        <end position="974"/>
    </location>
</feature>
<evidence type="ECO:0000256" key="2">
    <source>
        <dbReference type="ARBA" id="ARBA00009726"/>
    </source>
</evidence>
<evidence type="ECO:0000259" key="16">
    <source>
        <dbReference type="PROSITE" id="PS50929"/>
    </source>
</evidence>
<dbReference type="EC" id="7.6.2.2" evidence="3"/>
<dbReference type="FunFam" id="1.20.1560.10:FF:000002">
    <property type="entry name" value="ABC transporter C family member 5"/>
    <property type="match status" value="1"/>
</dbReference>
<evidence type="ECO:0000256" key="12">
    <source>
        <dbReference type="ARBA" id="ARBA00034018"/>
    </source>
</evidence>
<dbReference type="GO" id="GO:0005524">
    <property type="term" value="F:ATP binding"/>
    <property type="evidence" value="ECO:0007669"/>
    <property type="project" value="UniProtKB-KW"/>
</dbReference>
<name>A0A2I0IXB0_PUNGR</name>
<comment type="similarity">
    <text evidence="2">Belongs to the ABC transporter superfamily. ABCC family. Conjugate transporter (TC 3.A.1.208) subfamily.</text>
</comment>
<dbReference type="CDD" id="cd18580">
    <property type="entry name" value="ABC_6TM_ABCC_D2"/>
    <property type="match status" value="1"/>
</dbReference>
<dbReference type="Gene3D" id="1.20.1560.10">
    <property type="entry name" value="ABC transporter type 1, transmembrane domain"/>
    <property type="match status" value="2"/>
</dbReference>
<dbReference type="PROSITE" id="PS50893">
    <property type="entry name" value="ABC_TRANSPORTER_2"/>
    <property type="match status" value="1"/>
</dbReference>
<feature type="non-terminal residue" evidence="17">
    <location>
        <position position="1268"/>
    </location>
</feature>
<keyword evidence="10 14" id="KW-1133">Transmembrane helix</keyword>
<evidence type="ECO:0000256" key="9">
    <source>
        <dbReference type="ARBA" id="ARBA00022967"/>
    </source>
</evidence>
<dbReference type="PANTHER" id="PTHR24223">
    <property type="entry name" value="ATP-BINDING CASSETTE SUB-FAMILY C"/>
    <property type="match status" value="1"/>
</dbReference>
<dbReference type="SMART" id="SM00382">
    <property type="entry name" value="AAA"/>
    <property type="match status" value="2"/>
</dbReference>
<evidence type="ECO:0000313" key="17">
    <source>
        <dbReference type="EMBL" id="PKI48628.1"/>
    </source>
</evidence>
<evidence type="ECO:0000256" key="4">
    <source>
        <dbReference type="ARBA" id="ARBA00022448"/>
    </source>
</evidence>
<dbReference type="Pfam" id="PF00005">
    <property type="entry name" value="ABC_tran"/>
    <property type="match status" value="2"/>
</dbReference>
<evidence type="ECO:0000256" key="11">
    <source>
        <dbReference type="ARBA" id="ARBA00023136"/>
    </source>
</evidence>
<evidence type="ECO:0000259" key="15">
    <source>
        <dbReference type="PROSITE" id="PS50893"/>
    </source>
</evidence>
<dbReference type="AlphaFoldDB" id="A0A2I0IXB0"/>
<keyword evidence="18" id="KW-1185">Reference proteome</keyword>
<keyword evidence="7" id="KW-0547">Nucleotide-binding</keyword>
<evidence type="ECO:0000256" key="6">
    <source>
        <dbReference type="ARBA" id="ARBA00022737"/>
    </source>
</evidence>
<keyword evidence="5 14" id="KW-0812">Transmembrane</keyword>
<dbReference type="Pfam" id="PF24358">
    <property type="entry name" value="ABCC10_N"/>
    <property type="match status" value="1"/>
</dbReference>
<keyword evidence="9" id="KW-1278">Translocase</keyword>
<evidence type="ECO:0000313" key="18">
    <source>
        <dbReference type="Proteomes" id="UP000233551"/>
    </source>
</evidence>
<feature type="transmembrane region" description="Helical" evidence="14">
    <location>
        <begin position="114"/>
        <end position="134"/>
    </location>
</feature>
<dbReference type="SUPFAM" id="SSF52540">
    <property type="entry name" value="P-loop containing nucleoside triphosphate hydrolases"/>
    <property type="match status" value="2"/>
</dbReference>
<dbReference type="InterPro" id="IPR044746">
    <property type="entry name" value="ABCC_6TM_D1"/>
</dbReference>
<feature type="transmembrane region" description="Helical" evidence="14">
    <location>
        <begin position="862"/>
        <end position="883"/>
    </location>
</feature>
<feature type="transmembrane region" description="Helical" evidence="14">
    <location>
        <begin position="822"/>
        <end position="842"/>
    </location>
</feature>
<dbReference type="InterPro" id="IPR027417">
    <property type="entry name" value="P-loop_NTPase"/>
</dbReference>
<evidence type="ECO:0000256" key="1">
    <source>
        <dbReference type="ARBA" id="ARBA00004141"/>
    </source>
</evidence>
<evidence type="ECO:0000256" key="5">
    <source>
        <dbReference type="ARBA" id="ARBA00022692"/>
    </source>
</evidence>
<evidence type="ECO:0000256" key="8">
    <source>
        <dbReference type="ARBA" id="ARBA00022840"/>
    </source>
</evidence>
<dbReference type="InterPro" id="IPR017871">
    <property type="entry name" value="ABC_transporter-like_CS"/>
</dbReference>
<dbReference type="PROSITE" id="PS50929">
    <property type="entry name" value="ABC_TM1F"/>
    <property type="match status" value="2"/>
</dbReference>
<comment type="caution">
    <text evidence="17">The sequence shown here is derived from an EMBL/GenBank/DDBJ whole genome shotgun (WGS) entry which is preliminary data.</text>
</comment>
<evidence type="ECO:0000256" key="14">
    <source>
        <dbReference type="SAM" id="Phobius"/>
    </source>
</evidence>
<evidence type="ECO:0000256" key="7">
    <source>
        <dbReference type="ARBA" id="ARBA00022741"/>
    </source>
</evidence>
<feature type="compositionally biased region" description="Basic and acidic residues" evidence="13">
    <location>
        <begin position="211"/>
        <end position="225"/>
    </location>
</feature>
<dbReference type="InterPro" id="IPR003439">
    <property type="entry name" value="ABC_transporter-like_ATP-bd"/>
</dbReference>
<feature type="transmembrane region" description="Helical" evidence="14">
    <location>
        <begin position="243"/>
        <end position="264"/>
    </location>
</feature>
<dbReference type="FunFam" id="1.20.1560.10:FF:000003">
    <property type="entry name" value="ABC transporter C family member 10"/>
    <property type="match status" value="1"/>
</dbReference>
<dbReference type="InterPro" id="IPR056228">
    <property type="entry name" value="ABCC10-like_N"/>
</dbReference>